<accession>A0A9X1QS09</accession>
<proteinExistence type="predicted"/>
<evidence type="ECO:0000313" key="2">
    <source>
        <dbReference type="EMBL" id="MCF4006703.1"/>
    </source>
</evidence>
<dbReference type="Proteomes" id="UP001139336">
    <property type="component" value="Unassembled WGS sequence"/>
</dbReference>
<organism evidence="2 3">
    <name type="scientific">Corynebacterium uropygiale</name>
    <dbReference type="NCBI Taxonomy" id="1775911"/>
    <lineage>
        <taxon>Bacteria</taxon>
        <taxon>Bacillati</taxon>
        <taxon>Actinomycetota</taxon>
        <taxon>Actinomycetes</taxon>
        <taxon>Mycobacteriales</taxon>
        <taxon>Corynebacteriaceae</taxon>
        <taxon>Corynebacterium</taxon>
    </lineage>
</organism>
<comment type="caution">
    <text evidence="2">The sequence shown here is derived from an EMBL/GenBank/DDBJ whole genome shotgun (WGS) entry which is preliminary data.</text>
</comment>
<dbReference type="GO" id="GO:0016747">
    <property type="term" value="F:acyltransferase activity, transferring groups other than amino-acyl groups"/>
    <property type="evidence" value="ECO:0007669"/>
    <property type="project" value="InterPro"/>
</dbReference>
<dbReference type="InterPro" id="IPR016181">
    <property type="entry name" value="Acyl_CoA_acyltransferase"/>
</dbReference>
<evidence type="ECO:0000313" key="3">
    <source>
        <dbReference type="Proteomes" id="UP001139336"/>
    </source>
</evidence>
<dbReference type="PANTHER" id="PTHR43792">
    <property type="entry name" value="GNAT FAMILY, PUTATIVE (AFU_ORTHOLOGUE AFUA_3G00765)-RELATED-RELATED"/>
    <property type="match status" value="1"/>
</dbReference>
<dbReference type="SUPFAM" id="SSF55729">
    <property type="entry name" value="Acyl-CoA N-acyltransferases (Nat)"/>
    <property type="match status" value="1"/>
</dbReference>
<dbReference type="AlphaFoldDB" id="A0A9X1QS09"/>
<dbReference type="EMBL" id="JAKGSI010000002">
    <property type="protein sequence ID" value="MCF4006703.1"/>
    <property type="molecule type" value="Genomic_DNA"/>
</dbReference>
<sequence>MSIITRTDRLLLLPLDVTHTEEAFKVYGDPRIWEHRPQARHESARETLALIDHAQQCWAQYGLGPWAVYLRDQPTEFIGVGGLEGVANRVWDLKFRLRPEKWGHGYATEVAERALLEASRCETSLPVSARVTVNHPVSIRVLEKLGLHAVWEGRRVRTEDDPSEPLVRIYSNEDLDETTLSILQARP</sequence>
<name>A0A9X1QS09_9CORY</name>
<evidence type="ECO:0000259" key="1">
    <source>
        <dbReference type="Pfam" id="PF13302"/>
    </source>
</evidence>
<dbReference type="RefSeq" id="WP_236118483.1">
    <property type="nucleotide sequence ID" value="NZ_JAKGSI010000002.1"/>
</dbReference>
<keyword evidence="3" id="KW-1185">Reference proteome</keyword>
<dbReference type="PANTHER" id="PTHR43792:SF1">
    <property type="entry name" value="N-ACETYLTRANSFERASE DOMAIN-CONTAINING PROTEIN"/>
    <property type="match status" value="1"/>
</dbReference>
<reference evidence="2" key="1">
    <citation type="submission" date="2022-01" db="EMBL/GenBank/DDBJ databases">
        <title>Corynebacterium sp. nov isolated from isolated from the feces of the greater white-fronted geese (Anser albifrons) at Poyang Lake, PR China.</title>
        <authorList>
            <person name="Liu Q."/>
        </authorList>
    </citation>
    <scope>NUCLEOTIDE SEQUENCE</scope>
    <source>
        <strain evidence="2">JCM 32435</strain>
    </source>
</reference>
<dbReference type="Gene3D" id="3.40.630.30">
    <property type="match status" value="1"/>
</dbReference>
<dbReference type="InterPro" id="IPR000182">
    <property type="entry name" value="GNAT_dom"/>
</dbReference>
<dbReference type="Pfam" id="PF13302">
    <property type="entry name" value="Acetyltransf_3"/>
    <property type="match status" value="1"/>
</dbReference>
<protein>
    <submittedName>
        <fullName evidence="2">GNAT family N-acetyltransferase</fullName>
    </submittedName>
</protein>
<feature type="domain" description="N-acetyltransferase" evidence="1">
    <location>
        <begin position="9"/>
        <end position="147"/>
    </location>
</feature>
<gene>
    <name evidence="2" type="ORF">L1O03_05855</name>
</gene>
<dbReference type="InterPro" id="IPR051531">
    <property type="entry name" value="N-acetyltransferase"/>
</dbReference>